<comment type="caution">
    <text evidence="1">The sequence shown here is derived from an EMBL/GenBank/DDBJ whole genome shotgun (WGS) entry which is preliminary data.</text>
</comment>
<sequence>MHGVSQSRRIRRRQSLHYPAVTAINKTLASGHPIRHFQALLLIPETNFHSSLSQRLVGPVAVRSSASMFQNFLTVTSTRDLSDLINVVLPPKTGSRPILKHIY</sequence>
<proteinExistence type="predicted"/>
<dbReference type="EMBL" id="BPLR01007294">
    <property type="protein sequence ID" value="GIY15881.1"/>
    <property type="molecule type" value="Genomic_DNA"/>
</dbReference>
<keyword evidence="2" id="KW-1185">Reference proteome</keyword>
<evidence type="ECO:0000313" key="2">
    <source>
        <dbReference type="Proteomes" id="UP001054945"/>
    </source>
</evidence>
<gene>
    <name evidence="1" type="ORF">CEXT_581861</name>
</gene>
<accession>A0AAV4R6C9</accession>
<organism evidence="1 2">
    <name type="scientific">Caerostris extrusa</name>
    <name type="common">Bark spider</name>
    <name type="synonym">Caerostris bankana</name>
    <dbReference type="NCBI Taxonomy" id="172846"/>
    <lineage>
        <taxon>Eukaryota</taxon>
        <taxon>Metazoa</taxon>
        <taxon>Ecdysozoa</taxon>
        <taxon>Arthropoda</taxon>
        <taxon>Chelicerata</taxon>
        <taxon>Arachnida</taxon>
        <taxon>Araneae</taxon>
        <taxon>Araneomorphae</taxon>
        <taxon>Entelegynae</taxon>
        <taxon>Araneoidea</taxon>
        <taxon>Araneidae</taxon>
        <taxon>Caerostris</taxon>
    </lineage>
</organism>
<protein>
    <submittedName>
        <fullName evidence="1">Uncharacterized protein</fullName>
    </submittedName>
</protein>
<evidence type="ECO:0000313" key="1">
    <source>
        <dbReference type="EMBL" id="GIY15881.1"/>
    </source>
</evidence>
<reference evidence="1 2" key="1">
    <citation type="submission" date="2021-06" db="EMBL/GenBank/DDBJ databases">
        <title>Caerostris extrusa draft genome.</title>
        <authorList>
            <person name="Kono N."/>
            <person name="Arakawa K."/>
        </authorList>
    </citation>
    <scope>NUCLEOTIDE SEQUENCE [LARGE SCALE GENOMIC DNA]</scope>
</reference>
<dbReference type="AlphaFoldDB" id="A0AAV4R6C9"/>
<dbReference type="Proteomes" id="UP001054945">
    <property type="component" value="Unassembled WGS sequence"/>
</dbReference>
<name>A0AAV4R6C9_CAEEX</name>